<protein>
    <submittedName>
        <fullName evidence="1">Uncharacterized protein</fullName>
    </submittedName>
</protein>
<name>A0ACC0WWU8_9STRA</name>
<evidence type="ECO:0000313" key="2">
    <source>
        <dbReference type="Proteomes" id="UP001163321"/>
    </source>
</evidence>
<comment type="caution">
    <text evidence="1">The sequence shown here is derived from an EMBL/GenBank/DDBJ whole genome shotgun (WGS) entry which is preliminary data.</text>
</comment>
<proteinExistence type="predicted"/>
<organism evidence="1 2">
    <name type="scientific">Peronosclerospora sorghi</name>
    <dbReference type="NCBI Taxonomy" id="230839"/>
    <lineage>
        <taxon>Eukaryota</taxon>
        <taxon>Sar</taxon>
        <taxon>Stramenopiles</taxon>
        <taxon>Oomycota</taxon>
        <taxon>Peronosporomycetes</taxon>
        <taxon>Peronosporales</taxon>
        <taxon>Peronosporaceae</taxon>
        <taxon>Peronosclerospora</taxon>
    </lineage>
</organism>
<sequence length="115" mass="13350">MENTAYEFQQIQDEVEKICLEIPEKVLTGQTYHASDVHQWTTDISSHCLKELKSVANGSAGFKHIGASNEIDRCSHEFKYLQVIRVLYSELYNPAEAKFRLSYQFVVLLGRRPRR</sequence>
<keyword evidence="2" id="KW-1185">Reference proteome</keyword>
<evidence type="ECO:0000313" key="1">
    <source>
        <dbReference type="EMBL" id="KAI9922338.1"/>
    </source>
</evidence>
<dbReference type="Proteomes" id="UP001163321">
    <property type="component" value="Chromosome 1"/>
</dbReference>
<dbReference type="EMBL" id="CM047580">
    <property type="protein sequence ID" value="KAI9922338.1"/>
    <property type="molecule type" value="Genomic_DNA"/>
</dbReference>
<accession>A0ACC0WWU8</accession>
<gene>
    <name evidence="1" type="ORF">PsorP6_002604</name>
</gene>
<reference evidence="1 2" key="1">
    <citation type="journal article" date="2022" name="bioRxiv">
        <title>The genome of the oomycete Peronosclerospora sorghi, a cosmopolitan pathogen of maize and sorghum, is inflated with dispersed pseudogenes.</title>
        <authorList>
            <person name="Fletcher K."/>
            <person name="Martin F."/>
            <person name="Isakeit T."/>
            <person name="Cavanaugh K."/>
            <person name="Magill C."/>
            <person name="Michelmore R."/>
        </authorList>
    </citation>
    <scope>NUCLEOTIDE SEQUENCE [LARGE SCALE GENOMIC DNA]</scope>
    <source>
        <strain evidence="1">P6</strain>
    </source>
</reference>